<feature type="non-terminal residue" evidence="5">
    <location>
        <position position="1"/>
    </location>
</feature>
<keyword evidence="2" id="KW-0904">Protein phosphatase</keyword>
<dbReference type="PROSITE" id="PS50056">
    <property type="entry name" value="TYR_PHOSPHATASE_2"/>
    <property type="match status" value="1"/>
</dbReference>
<feature type="region of interest" description="Disordered" evidence="3">
    <location>
        <begin position="299"/>
        <end position="333"/>
    </location>
</feature>
<dbReference type="InterPro" id="IPR000387">
    <property type="entry name" value="Tyr_Pase_dom"/>
</dbReference>
<dbReference type="InterPro" id="IPR051029">
    <property type="entry name" value="mRNA_Capping_Enz/RNA_Phosphat"/>
</dbReference>
<feature type="domain" description="Tyrosine specific protein phosphatases" evidence="4">
    <location>
        <begin position="447"/>
        <end position="510"/>
    </location>
</feature>
<dbReference type="FunFam" id="3.90.190.10:FF:000256">
    <property type="entry name" value="mRNA capping enzyme, C-terminal domain containing protein"/>
    <property type="match status" value="2"/>
</dbReference>
<feature type="compositionally biased region" description="Low complexity" evidence="3">
    <location>
        <begin position="564"/>
        <end position="576"/>
    </location>
</feature>
<keyword evidence="6" id="KW-1185">Reference proteome</keyword>
<feature type="region of interest" description="Disordered" evidence="3">
    <location>
        <begin position="1"/>
        <end position="103"/>
    </location>
</feature>
<dbReference type="InterPro" id="IPR029021">
    <property type="entry name" value="Prot-tyrosine_phosphatase-like"/>
</dbReference>
<reference evidence="5" key="2">
    <citation type="journal article" date="2023" name="Microbiol Resour">
        <title>Decontamination and Annotation of the Draft Genome Sequence of the Oomycete Lagenidium giganteum ARSEF 373.</title>
        <authorList>
            <person name="Morgan W.R."/>
            <person name="Tartar A."/>
        </authorList>
    </citation>
    <scope>NUCLEOTIDE SEQUENCE</scope>
    <source>
        <strain evidence="5">ARSEF 373</strain>
    </source>
</reference>
<dbReference type="PANTHER" id="PTHR10367:SF17">
    <property type="entry name" value="MRNA-CAPPING ENZYME"/>
    <property type="match status" value="1"/>
</dbReference>
<dbReference type="InterPro" id="IPR016130">
    <property type="entry name" value="Tyr_Pase_AS"/>
</dbReference>
<gene>
    <name evidence="5" type="ORF">N0F65_004080</name>
</gene>
<dbReference type="EMBL" id="DAKRPA010000083">
    <property type="protein sequence ID" value="DAZ99447.1"/>
    <property type="molecule type" value="Genomic_DNA"/>
</dbReference>
<evidence type="ECO:0000256" key="1">
    <source>
        <dbReference type="ARBA" id="ARBA00022801"/>
    </source>
</evidence>
<feature type="compositionally biased region" description="Polar residues" evidence="3">
    <location>
        <begin position="51"/>
        <end position="60"/>
    </location>
</feature>
<evidence type="ECO:0000259" key="4">
    <source>
        <dbReference type="PROSITE" id="PS50056"/>
    </source>
</evidence>
<dbReference type="Proteomes" id="UP001146120">
    <property type="component" value="Unassembled WGS sequence"/>
</dbReference>
<dbReference type="AlphaFoldDB" id="A0AAV2Z259"/>
<evidence type="ECO:0000313" key="6">
    <source>
        <dbReference type="Proteomes" id="UP001146120"/>
    </source>
</evidence>
<dbReference type="Gene3D" id="3.90.190.10">
    <property type="entry name" value="Protein tyrosine phosphatase superfamily"/>
    <property type="match status" value="2"/>
</dbReference>
<comment type="caution">
    <text evidence="5">The sequence shown here is derived from an EMBL/GenBank/DDBJ whole genome shotgun (WGS) entry which is preliminary data.</text>
</comment>
<dbReference type="InterPro" id="IPR020422">
    <property type="entry name" value="TYR_PHOSPHATASE_DUAL_dom"/>
</dbReference>
<proteinExistence type="predicted"/>
<feature type="compositionally biased region" description="Basic residues" evidence="3">
    <location>
        <begin position="580"/>
        <end position="600"/>
    </location>
</feature>
<dbReference type="GO" id="GO:0006370">
    <property type="term" value="P:7-methylguanosine mRNA capping"/>
    <property type="evidence" value="ECO:0007669"/>
    <property type="project" value="TreeGrafter"/>
</dbReference>
<name>A0AAV2Z259_9STRA</name>
<evidence type="ECO:0000313" key="5">
    <source>
        <dbReference type="EMBL" id="DAZ99447.1"/>
    </source>
</evidence>
<evidence type="ECO:0000256" key="2">
    <source>
        <dbReference type="ARBA" id="ARBA00022912"/>
    </source>
</evidence>
<feature type="compositionally biased region" description="Basic residues" evidence="3">
    <location>
        <begin position="554"/>
        <end position="563"/>
    </location>
</feature>
<feature type="region of interest" description="Disordered" evidence="3">
    <location>
        <begin position="542"/>
        <end position="600"/>
    </location>
</feature>
<dbReference type="PROSITE" id="PS00383">
    <property type="entry name" value="TYR_PHOSPHATASE_1"/>
    <property type="match status" value="1"/>
</dbReference>
<dbReference type="PANTHER" id="PTHR10367">
    <property type="entry name" value="MRNA-CAPPING ENZYME"/>
    <property type="match status" value="1"/>
</dbReference>
<reference evidence="5" key="1">
    <citation type="submission" date="2022-11" db="EMBL/GenBank/DDBJ databases">
        <authorList>
            <person name="Morgan W.R."/>
            <person name="Tartar A."/>
        </authorList>
    </citation>
    <scope>NUCLEOTIDE SEQUENCE</scope>
    <source>
        <strain evidence="5">ARSEF 373</strain>
    </source>
</reference>
<dbReference type="SUPFAM" id="SSF52799">
    <property type="entry name" value="(Phosphotyrosine protein) phosphatases II"/>
    <property type="match status" value="2"/>
</dbReference>
<dbReference type="Pfam" id="PF00782">
    <property type="entry name" value="DSPc"/>
    <property type="match status" value="1"/>
</dbReference>
<keyword evidence="1" id="KW-0378">Hydrolase</keyword>
<sequence length="600" mass="68580">IPLDTERNALDGSGGKQRAWRRENNNNNNNNNMEHQERAGPRWRAAGGESSGQTSRSLQSMLDGGSNGDRPCYTSRTAPQRDDSRGYRQPWASSRRPQQYHKKKYKVPDNWNDVPKIGAPIPNSPFVAMRVPLDDNFTKAIAEDELWTPEMFIEEQQNQQLNVRMVIDLTNTDKYHNGLTVFEGTGIRYQELAIEGFNAPPNEGDVRRFVGIVDRFVDMHKTLTTTTNGTLATNRTGYLIVTYLIKRMAMSVGDALEAFAVARPPGLIKHMYVEDLYARYAPDAPVILPDLPQWASDKYARREQKKHGRNSTPRSPRQQQQQQQQPVVSAADNNSDVMVSKAKKYKLPENWTDVSKISARISNSPFVAMRVPLDDNFTKAIAEDELWTPEMFIEEQQSQQLNVRMVIDLTNTDKYHNGLTVFEGTGIRYQKLAIEGYRGPPAFGEVRRFVAMVDHFLNVNQGASQSTIAVHCTNGLNRTGYMVVAYLVARKGMSLRDALKAFTVARPPGVIKPMFIESLYSRFAPKKPVVLPEIPQWAAEKYARREQKQQNARPCRRERRARRLQLQQQEQPQQQQEKTKTKKKKNKRPKQERKPKKPVV</sequence>
<evidence type="ECO:0000256" key="3">
    <source>
        <dbReference type="SAM" id="MobiDB-lite"/>
    </source>
</evidence>
<accession>A0AAV2Z259</accession>
<protein>
    <recommendedName>
        <fullName evidence="4">Tyrosine specific protein phosphatases domain-containing protein</fullName>
    </recommendedName>
</protein>
<dbReference type="GO" id="GO:0004484">
    <property type="term" value="F:mRNA guanylyltransferase activity"/>
    <property type="evidence" value="ECO:0007669"/>
    <property type="project" value="TreeGrafter"/>
</dbReference>
<dbReference type="InterPro" id="IPR000340">
    <property type="entry name" value="Dual-sp_phosphatase_cat-dom"/>
</dbReference>
<dbReference type="SMART" id="SM00195">
    <property type="entry name" value="DSPc"/>
    <property type="match status" value="1"/>
</dbReference>
<dbReference type="GO" id="GO:0004721">
    <property type="term" value="F:phosphoprotein phosphatase activity"/>
    <property type="evidence" value="ECO:0007669"/>
    <property type="project" value="UniProtKB-KW"/>
</dbReference>
<organism evidence="5 6">
    <name type="scientific">Lagenidium giganteum</name>
    <dbReference type="NCBI Taxonomy" id="4803"/>
    <lineage>
        <taxon>Eukaryota</taxon>
        <taxon>Sar</taxon>
        <taxon>Stramenopiles</taxon>
        <taxon>Oomycota</taxon>
        <taxon>Peronosporomycetes</taxon>
        <taxon>Pythiales</taxon>
        <taxon>Pythiaceae</taxon>
    </lineage>
</organism>